<reference evidence="1" key="1">
    <citation type="submission" date="2021-01" db="EMBL/GenBank/DDBJ databases">
        <title>Whole genome shotgun sequence of Virgisporangium ochraceum NBRC 16418.</title>
        <authorList>
            <person name="Komaki H."/>
            <person name="Tamura T."/>
        </authorList>
    </citation>
    <scope>NUCLEOTIDE SEQUENCE</scope>
    <source>
        <strain evidence="1">NBRC 16418</strain>
    </source>
</reference>
<accession>A0A8J4A5D1</accession>
<evidence type="ECO:0000313" key="2">
    <source>
        <dbReference type="Proteomes" id="UP000635606"/>
    </source>
</evidence>
<dbReference type="AlphaFoldDB" id="A0A8J4A5D1"/>
<proteinExistence type="predicted"/>
<name>A0A8J4A5D1_9ACTN</name>
<sequence>MDLDWFDFTDPDAAVRLLRTAPLRARYSLKLPPGWRADPAVREQARIRIDAAIAAGLSPLVERFRYRWTPDCGMPARPGRLEFRPEPDDAVVLDVFRRIHEGSLDAHARRAHRPARVGRRRHRRQVPVFHIGKLSGS</sequence>
<evidence type="ECO:0000313" key="1">
    <source>
        <dbReference type="EMBL" id="GIJ74857.1"/>
    </source>
</evidence>
<protein>
    <submittedName>
        <fullName evidence="1">Uncharacterized protein</fullName>
    </submittedName>
</protein>
<dbReference type="Proteomes" id="UP000635606">
    <property type="component" value="Unassembled WGS sequence"/>
</dbReference>
<organism evidence="1 2">
    <name type="scientific">Virgisporangium ochraceum</name>
    <dbReference type="NCBI Taxonomy" id="65505"/>
    <lineage>
        <taxon>Bacteria</taxon>
        <taxon>Bacillati</taxon>
        <taxon>Actinomycetota</taxon>
        <taxon>Actinomycetes</taxon>
        <taxon>Micromonosporales</taxon>
        <taxon>Micromonosporaceae</taxon>
        <taxon>Virgisporangium</taxon>
    </lineage>
</organism>
<keyword evidence="2" id="KW-1185">Reference proteome</keyword>
<dbReference type="RefSeq" id="WP_203934643.1">
    <property type="nucleotide sequence ID" value="NZ_BOPH01000145.1"/>
</dbReference>
<comment type="caution">
    <text evidence="1">The sequence shown here is derived from an EMBL/GenBank/DDBJ whole genome shotgun (WGS) entry which is preliminary data.</text>
</comment>
<dbReference type="EMBL" id="BOPH01000145">
    <property type="protein sequence ID" value="GIJ74857.1"/>
    <property type="molecule type" value="Genomic_DNA"/>
</dbReference>
<gene>
    <name evidence="1" type="ORF">Voc01_097740</name>
</gene>